<name>A0A0B1YX58_9PSED</name>
<protein>
    <submittedName>
        <fullName evidence="1">Uncharacterized protein</fullName>
    </submittedName>
</protein>
<evidence type="ECO:0000313" key="1">
    <source>
        <dbReference type="EMBL" id="KHK61566.1"/>
    </source>
</evidence>
<gene>
    <name evidence="1" type="ORF">JZ00_27925</name>
</gene>
<dbReference type="AlphaFoldDB" id="A0A0B1YX58"/>
<dbReference type="EMBL" id="JQGJ01000030">
    <property type="protein sequence ID" value="KHK61566.1"/>
    <property type="molecule type" value="Genomic_DNA"/>
</dbReference>
<proteinExistence type="predicted"/>
<organism evidence="1 2">
    <name type="scientific">Pseudomonas frederiksbergensis</name>
    <dbReference type="NCBI Taxonomy" id="104087"/>
    <lineage>
        <taxon>Bacteria</taxon>
        <taxon>Pseudomonadati</taxon>
        <taxon>Pseudomonadota</taxon>
        <taxon>Gammaproteobacteria</taxon>
        <taxon>Pseudomonadales</taxon>
        <taxon>Pseudomonadaceae</taxon>
        <taxon>Pseudomonas</taxon>
    </lineage>
</organism>
<dbReference type="Proteomes" id="UP000030949">
    <property type="component" value="Unassembled WGS sequence"/>
</dbReference>
<evidence type="ECO:0000313" key="2">
    <source>
        <dbReference type="Proteomes" id="UP000030949"/>
    </source>
</evidence>
<sequence length="582" mass="65326">MSRKPENFIDGIRTCCPKDILAWVEKHPPKRRAPFIRDFFLIAHQLDPEWHQNPVVITNACRIFLSDRRNAVSETTGKPVKEVTVISDYSTVRHYLNRLQKAKKLPSNALILPNPDSSDVFSEKECNILGYLTLEDAVNAPSMEMALNEIAQQIEKHRIIILSKCKRMVAEGYARFLKAPDMICKSDLAAIRLTTDNLDPNLRAFGSGQHISFFSPSHPNGFINSVAYLAQEQDGLFTRKSFPGAHHIYSWSSMEVKSYLGITEDFAVAAMCIIIDELGINVSDLANAQVKKTKDGQFVTIREDGGITVTTLKPRANKLITRHAPKTTDEIEIEAKNIDANTALWMLLQMRAQHSKALNSNYLFVMDGSSPTRQGDEQLYRILDTRRKNTFKAIIDSLPSWVGDAEPTMPKIRVSRGLLKWIESGGDTLETSLYLGNSLLTALRNYVPPSIQEFVYRKRVRDHQNIQLLIAEGNVPTETNHQGEGCSIAMAQLIDGVKRLRADRPGTAASNSSQMLYFLCSPQTVELIVSYATYGKDESLISTCKTIITKIQDEGSRKMIKLLADAKPKHLNFDLLEVSVDD</sequence>
<accession>A0A0B1YX58</accession>
<dbReference type="OrthoDB" id="6916899at2"/>
<reference evidence="2" key="1">
    <citation type="submission" date="2015-03" db="EMBL/GenBank/DDBJ databases">
        <title>Pseudomonas frederiksbergensis hydrocarbon degrader.</title>
        <authorList>
            <person name="Brown L.M."/>
            <person name="Ruiz O.N."/>
            <person name="Mueller S."/>
            <person name="Gunasekera T.S."/>
        </authorList>
    </citation>
    <scope>NUCLEOTIDE SEQUENCE [LARGE SCALE GENOMIC DNA]</scope>
    <source>
        <strain evidence="2">SI8</strain>
    </source>
</reference>
<dbReference type="RefSeq" id="WP_039594348.1">
    <property type="nucleotide sequence ID" value="NZ_JQGJ02000027.1"/>
</dbReference>
<comment type="caution">
    <text evidence="1">The sequence shown here is derived from an EMBL/GenBank/DDBJ whole genome shotgun (WGS) entry which is preliminary data.</text>
</comment>